<evidence type="ECO:0000313" key="2">
    <source>
        <dbReference type="Proteomes" id="UP001272242"/>
    </source>
</evidence>
<accession>A0ABU5ER20</accession>
<proteinExistence type="predicted"/>
<dbReference type="Proteomes" id="UP001272242">
    <property type="component" value="Unassembled WGS sequence"/>
</dbReference>
<reference evidence="2" key="1">
    <citation type="journal article" date="2023" name="Mar. Drugs">
        <title>Gemmata algarum, a Novel Planctomycete Isolated from an Algal Mat, Displays Antimicrobial Activity.</title>
        <authorList>
            <person name="Kumar G."/>
            <person name="Kallscheuer N."/>
            <person name="Kashif M."/>
            <person name="Ahamad S."/>
            <person name="Jagadeeshwari U."/>
            <person name="Pannikurungottu S."/>
            <person name="Haufschild T."/>
            <person name="Kabuu M."/>
            <person name="Sasikala C."/>
            <person name="Jogler C."/>
            <person name="Ramana C."/>
        </authorList>
    </citation>
    <scope>NUCLEOTIDE SEQUENCE [LARGE SCALE GENOMIC DNA]</scope>
    <source>
        <strain evidence="2">JC673</strain>
    </source>
</reference>
<dbReference type="EMBL" id="JAXBLV010000001">
    <property type="protein sequence ID" value="MDY3557521.1"/>
    <property type="molecule type" value="Genomic_DNA"/>
</dbReference>
<comment type="caution">
    <text evidence="1">The sequence shown here is derived from an EMBL/GenBank/DDBJ whole genome shotgun (WGS) entry which is preliminary data.</text>
</comment>
<protein>
    <submittedName>
        <fullName evidence="1">Uncharacterized protein</fullName>
    </submittedName>
</protein>
<keyword evidence="2" id="KW-1185">Reference proteome</keyword>
<gene>
    <name evidence="1" type="ORF">R5W23_000047</name>
</gene>
<organism evidence="1 2">
    <name type="scientific">Gemmata algarum</name>
    <dbReference type="NCBI Taxonomy" id="2975278"/>
    <lineage>
        <taxon>Bacteria</taxon>
        <taxon>Pseudomonadati</taxon>
        <taxon>Planctomycetota</taxon>
        <taxon>Planctomycetia</taxon>
        <taxon>Gemmatales</taxon>
        <taxon>Gemmataceae</taxon>
        <taxon>Gemmata</taxon>
    </lineage>
</organism>
<name>A0ABU5ER20_9BACT</name>
<evidence type="ECO:0000313" key="1">
    <source>
        <dbReference type="EMBL" id="MDY3557521.1"/>
    </source>
</evidence>
<sequence length="290" mass="32453">MYAGRIYADFQNLDDEGRIRLDTAGSRRDLAATETELRAGAVVRLYTDDADDEGNADPLLTEGIVESSERGLVARVDWASIRHASRELEILKKRFFDTAVGDMLRALDGGALIGATTLGLCALDHLGYLRTGNGDPADFKLTVENYLTKLNPKYEAEWLWATRNGLAHVHGAGKLVQQQKTRGALFVHFRPEHHLAEVECARVLNVESFIADVIIVAWSVFNDFRTQSSKPIEVFRHILIVGQSDATADKPYSQMHPWLSQLDSALPNREVLEADIRKGLKEREQRRKSA</sequence>
<dbReference type="RefSeq" id="WP_320684582.1">
    <property type="nucleotide sequence ID" value="NZ_JAXBLV010000001.1"/>
</dbReference>